<proteinExistence type="predicted"/>
<protein>
    <submittedName>
        <fullName evidence="2">Zinc finger MYM-type protein 4-like</fullName>
    </submittedName>
</protein>
<accession>A0ABM0LYT1</accession>
<dbReference type="InterPro" id="IPR051284">
    <property type="entry name" value="ZnF_MYMT-QRICH1"/>
</dbReference>
<dbReference type="Proteomes" id="UP000694865">
    <property type="component" value="Unplaced"/>
</dbReference>
<evidence type="ECO:0000313" key="1">
    <source>
        <dbReference type="Proteomes" id="UP000694865"/>
    </source>
</evidence>
<gene>
    <name evidence="2" type="primary">LOC102803946</name>
</gene>
<evidence type="ECO:0000313" key="2">
    <source>
        <dbReference type="RefSeq" id="XP_006812922.1"/>
    </source>
</evidence>
<dbReference type="GeneID" id="102803946"/>
<keyword evidence="1" id="KW-1185">Reference proteome</keyword>
<dbReference type="PANTHER" id="PTHR45736">
    <property type="entry name" value="ZINC FINGER MYM-TYPE PROTEIN"/>
    <property type="match status" value="1"/>
</dbReference>
<dbReference type="PANTHER" id="PTHR45736:SF1">
    <property type="entry name" value="WITHOUT CHILDREN, ISOFORM B"/>
    <property type="match status" value="1"/>
</dbReference>
<organism evidence="1 2">
    <name type="scientific">Saccoglossus kowalevskii</name>
    <name type="common">Acorn worm</name>
    <dbReference type="NCBI Taxonomy" id="10224"/>
    <lineage>
        <taxon>Eukaryota</taxon>
        <taxon>Metazoa</taxon>
        <taxon>Hemichordata</taxon>
        <taxon>Enteropneusta</taxon>
        <taxon>Harrimaniidae</taxon>
        <taxon>Saccoglossus</taxon>
    </lineage>
</organism>
<reference evidence="2" key="1">
    <citation type="submission" date="2025-08" db="UniProtKB">
        <authorList>
            <consortium name="RefSeq"/>
        </authorList>
    </citation>
    <scope>IDENTIFICATION</scope>
    <source>
        <tissue evidence="2">Testes</tissue>
    </source>
</reference>
<name>A0ABM0LYT1_SACKO</name>
<dbReference type="RefSeq" id="XP_006812922.1">
    <property type="nucleotide sequence ID" value="XM_006812859.1"/>
</dbReference>
<sequence>MPALSTPSNKPYNTRSGNIQIQNVHGLQTKTQPALQNSTVIKPLTTSIKAKPVRTVPKVISYTPPVKLDPPPPPPPALKILKNKSLLCKPFTQTKAISCKPRQSNKGTNTGEDFRPKVILIPVPVPIYVPVPVQMYNSYVPTPIPTPLPVPVPMWLPVASNNADKLLKTIDNIKERLHQIL</sequence>